<sequence>MGRTTKNNPAAFQKVPFLTLIMIVKKTVIKTLNGKIKAAINYFISELLNYLYQYKKRNQFYCNLCKSKSPYFLHASNEEGILYNSICPNCSCRKRHRGLYEIYK</sequence>
<feature type="non-terminal residue" evidence="1">
    <location>
        <position position="104"/>
    </location>
</feature>
<dbReference type="AlphaFoldDB" id="A0A382W086"/>
<organism evidence="1">
    <name type="scientific">marine metagenome</name>
    <dbReference type="NCBI Taxonomy" id="408172"/>
    <lineage>
        <taxon>unclassified sequences</taxon>
        <taxon>metagenomes</taxon>
        <taxon>ecological metagenomes</taxon>
    </lineage>
</organism>
<gene>
    <name evidence="1" type="ORF">METZ01_LOCUS404382</name>
</gene>
<protein>
    <submittedName>
        <fullName evidence="1">Uncharacterized protein</fullName>
    </submittedName>
</protein>
<evidence type="ECO:0000313" key="1">
    <source>
        <dbReference type="EMBL" id="SVD51528.1"/>
    </source>
</evidence>
<dbReference type="EMBL" id="UINC01155589">
    <property type="protein sequence ID" value="SVD51528.1"/>
    <property type="molecule type" value="Genomic_DNA"/>
</dbReference>
<name>A0A382W086_9ZZZZ</name>
<reference evidence="1" key="1">
    <citation type="submission" date="2018-05" db="EMBL/GenBank/DDBJ databases">
        <authorList>
            <person name="Lanie J.A."/>
            <person name="Ng W.-L."/>
            <person name="Kazmierczak K.M."/>
            <person name="Andrzejewski T.M."/>
            <person name="Davidsen T.M."/>
            <person name="Wayne K.J."/>
            <person name="Tettelin H."/>
            <person name="Glass J.I."/>
            <person name="Rusch D."/>
            <person name="Podicherti R."/>
            <person name="Tsui H.-C.T."/>
            <person name="Winkler M.E."/>
        </authorList>
    </citation>
    <scope>NUCLEOTIDE SEQUENCE</scope>
</reference>
<accession>A0A382W086</accession>
<proteinExistence type="predicted"/>